<gene>
    <name evidence="2" type="ORF">LshimejAT787_0200520</name>
</gene>
<name>A0A9P3PFJ2_LYOSH</name>
<evidence type="ECO:0000313" key="3">
    <source>
        <dbReference type="Proteomes" id="UP001063166"/>
    </source>
</evidence>
<comment type="caution">
    <text evidence="2">The sequence shown here is derived from an EMBL/GenBank/DDBJ whole genome shotgun (WGS) entry which is preliminary data.</text>
</comment>
<dbReference type="SUPFAM" id="SSF48690">
    <property type="entry name" value="Epsilon subunit of mitochondrial F1F0-ATP synthase"/>
    <property type="match status" value="1"/>
</dbReference>
<keyword evidence="3" id="KW-1185">Reference proteome</keyword>
<comment type="similarity">
    <text evidence="1">Belongs to the eukaryotic ATPase epsilon family.</text>
</comment>
<reference evidence="2" key="1">
    <citation type="submission" date="2022-07" db="EMBL/GenBank/DDBJ databases">
        <title>The genome of Lyophyllum shimeji provides insight into the initial evolution of ectomycorrhizal fungal genome.</title>
        <authorList>
            <person name="Kobayashi Y."/>
            <person name="Shibata T."/>
            <person name="Hirakawa H."/>
            <person name="Shigenobu S."/>
            <person name="Nishiyama T."/>
            <person name="Yamada A."/>
            <person name="Hasebe M."/>
            <person name="Kawaguchi M."/>
        </authorList>
    </citation>
    <scope>NUCLEOTIDE SEQUENCE</scope>
    <source>
        <strain evidence="2">AT787</strain>
    </source>
</reference>
<dbReference type="OrthoDB" id="269124at2759"/>
<dbReference type="EMBL" id="BRPK01000002">
    <property type="protein sequence ID" value="GLB34487.1"/>
    <property type="molecule type" value="Genomic_DNA"/>
</dbReference>
<accession>A0A9P3PFJ2</accession>
<dbReference type="InterPro" id="IPR036742">
    <property type="entry name" value="ATP_synth_F1_esu_sf_mt"/>
</dbReference>
<evidence type="ECO:0000313" key="2">
    <source>
        <dbReference type="EMBL" id="GLB34487.1"/>
    </source>
</evidence>
<dbReference type="Proteomes" id="UP001063166">
    <property type="component" value="Unassembled WGS sequence"/>
</dbReference>
<dbReference type="Gene3D" id="1.10.1620.20">
    <property type="entry name" value="ATP synthase, F1 complex, epsilon subunit superfamily, mitochondrial"/>
    <property type="match status" value="1"/>
</dbReference>
<protein>
    <submittedName>
        <fullName evidence="2">Mitochondrial ATP synthase epsilon chain</fullName>
    </submittedName>
</protein>
<organism evidence="2 3">
    <name type="scientific">Lyophyllum shimeji</name>
    <name type="common">Hon-shimeji</name>
    <name type="synonym">Tricholoma shimeji</name>
    <dbReference type="NCBI Taxonomy" id="47721"/>
    <lineage>
        <taxon>Eukaryota</taxon>
        <taxon>Fungi</taxon>
        <taxon>Dikarya</taxon>
        <taxon>Basidiomycota</taxon>
        <taxon>Agaricomycotina</taxon>
        <taxon>Agaricomycetes</taxon>
        <taxon>Agaricomycetidae</taxon>
        <taxon>Agaricales</taxon>
        <taxon>Tricholomatineae</taxon>
        <taxon>Lyophyllaceae</taxon>
        <taxon>Lyophyllum</taxon>
    </lineage>
</organism>
<dbReference type="GO" id="GO:0045259">
    <property type="term" value="C:proton-transporting ATP synthase complex"/>
    <property type="evidence" value="ECO:0007669"/>
    <property type="project" value="InterPro"/>
</dbReference>
<dbReference type="Pfam" id="PF04627">
    <property type="entry name" value="ATP-synt_Eps"/>
    <property type="match status" value="1"/>
</dbReference>
<sequence length="75" mass="8850">MSSTSWRNLFSYNRYSQITARAVRASFKEDERLVAERRGLTNMRFQRWENGNPTAHIPMSEELAREKEELGKKSV</sequence>
<evidence type="ECO:0000256" key="1">
    <source>
        <dbReference type="ARBA" id="ARBA00009502"/>
    </source>
</evidence>
<dbReference type="InterPro" id="IPR006721">
    <property type="entry name" value="ATP_synth_F1_esu_mt"/>
</dbReference>
<dbReference type="AlphaFoldDB" id="A0A9P3PFJ2"/>
<proteinExistence type="inferred from homology"/>
<dbReference type="GO" id="GO:0005743">
    <property type="term" value="C:mitochondrial inner membrane"/>
    <property type="evidence" value="ECO:0007669"/>
    <property type="project" value="InterPro"/>
</dbReference>
<dbReference type="CDD" id="cd12153">
    <property type="entry name" value="F1-ATPase_epsilon"/>
    <property type="match status" value="1"/>
</dbReference>
<dbReference type="GO" id="GO:0046933">
    <property type="term" value="F:proton-transporting ATP synthase activity, rotational mechanism"/>
    <property type="evidence" value="ECO:0007669"/>
    <property type="project" value="InterPro"/>
</dbReference>